<dbReference type="AlphaFoldDB" id="A0A1I0TKY5"/>
<protein>
    <submittedName>
        <fullName evidence="2">Uncharacterized protein</fullName>
    </submittedName>
</protein>
<sequence>MTNLQRLMLETKGIDLDQNELAVYLAENGLNPHDEYNPQSATAKRNIYKTALSILESIANNVQLMKNYKHEDMTVTDFHENLMNRIDSLERKIRQMKTDEQKQTGNVFMLFNS</sequence>
<name>A0A1I0TKY5_9BACL</name>
<dbReference type="Proteomes" id="UP000198979">
    <property type="component" value="Unassembled WGS sequence"/>
</dbReference>
<feature type="coiled-coil region" evidence="1">
    <location>
        <begin position="79"/>
        <end position="106"/>
    </location>
</feature>
<proteinExistence type="predicted"/>
<keyword evidence="1" id="KW-0175">Coiled coil</keyword>
<keyword evidence="3" id="KW-1185">Reference proteome</keyword>
<dbReference type="RefSeq" id="WP_091703451.1">
    <property type="nucleotide sequence ID" value="NZ_FOJQ01000032.1"/>
</dbReference>
<reference evidence="3" key="1">
    <citation type="submission" date="2016-10" db="EMBL/GenBank/DDBJ databases">
        <authorList>
            <person name="Varghese N."/>
            <person name="Submissions S."/>
        </authorList>
    </citation>
    <scope>NUCLEOTIDE SEQUENCE [LARGE SCALE GENOMIC DNA]</scope>
    <source>
        <strain evidence="3">K1</strain>
    </source>
</reference>
<evidence type="ECO:0000313" key="3">
    <source>
        <dbReference type="Proteomes" id="UP000198979"/>
    </source>
</evidence>
<gene>
    <name evidence="2" type="ORF">SAMN05216169_103229</name>
</gene>
<evidence type="ECO:0000313" key="2">
    <source>
        <dbReference type="EMBL" id="SFA52405.1"/>
    </source>
</evidence>
<accession>A0A1I0TKY5</accession>
<evidence type="ECO:0000256" key="1">
    <source>
        <dbReference type="SAM" id="Coils"/>
    </source>
</evidence>
<dbReference type="EMBL" id="FOJQ01000032">
    <property type="protein sequence ID" value="SFA52405.1"/>
    <property type="molecule type" value="Genomic_DNA"/>
</dbReference>
<organism evidence="2 3">
    <name type="scientific">Anoxybacillus pushchinoensis</name>
    <dbReference type="NCBI Taxonomy" id="150248"/>
    <lineage>
        <taxon>Bacteria</taxon>
        <taxon>Bacillati</taxon>
        <taxon>Bacillota</taxon>
        <taxon>Bacilli</taxon>
        <taxon>Bacillales</taxon>
        <taxon>Anoxybacillaceae</taxon>
        <taxon>Anoxybacillus</taxon>
    </lineage>
</organism>
<dbReference type="OrthoDB" id="48873at2"/>